<evidence type="ECO:0000313" key="2">
    <source>
        <dbReference type="EMBL" id="MBA8802520.1"/>
    </source>
</evidence>
<sequence length="120" mass="12566">MSAQQHASRPRSPADTAARRAWWSLAFYPVSSIVAFVIGEGLYAALTDDPADPALWQVLVAGVPALVVFAVPGILAVTQGRRAMRLGRPDGRVPAVIGAVIALSFIGVNLLSYVATLVLG</sequence>
<comment type="caution">
    <text evidence="2">The sequence shown here is derived from an EMBL/GenBank/DDBJ whole genome shotgun (WGS) entry which is preliminary data.</text>
</comment>
<feature type="transmembrane region" description="Helical" evidence="1">
    <location>
        <begin position="96"/>
        <end position="119"/>
    </location>
</feature>
<reference evidence="2 3" key="1">
    <citation type="submission" date="2020-07" db="EMBL/GenBank/DDBJ databases">
        <title>Sequencing the genomes of 1000 actinobacteria strains.</title>
        <authorList>
            <person name="Klenk H.-P."/>
        </authorList>
    </citation>
    <scope>NUCLEOTIDE SEQUENCE [LARGE SCALE GENOMIC DNA]</scope>
    <source>
        <strain evidence="2 3">DSM 21349</strain>
    </source>
</reference>
<keyword evidence="1" id="KW-0472">Membrane</keyword>
<proteinExistence type="predicted"/>
<organism evidence="2 3">
    <name type="scientific">Nocardioides ginsengisegetis</name>
    <dbReference type="NCBI Taxonomy" id="661491"/>
    <lineage>
        <taxon>Bacteria</taxon>
        <taxon>Bacillati</taxon>
        <taxon>Actinomycetota</taxon>
        <taxon>Actinomycetes</taxon>
        <taxon>Propionibacteriales</taxon>
        <taxon>Nocardioidaceae</taxon>
        <taxon>Nocardioides</taxon>
    </lineage>
</organism>
<dbReference type="RefSeq" id="WP_182537018.1">
    <property type="nucleotide sequence ID" value="NZ_JACGXA010000001.1"/>
</dbReference>
<name>A0A7W3IXM9_9ACTN</name>
<gene>
    <name evidence="2" type="ORF">FB382_000811</name>
</gene>
<keyword evidence="1" id="KW-0812">Transmembrane</keyword>
<feature type="transmembrane region" description="Helical" evidence="1">
    <location>
        <begin position="55"/>
        <end position="75"/>
    </location>
</feature>
<protein>
    <submittedName>
        <fullName evidence="2">Uncharacterized protein</fullName>
    </submittedName>
</protein>
<dbReference type="Proteomes" id="UP000580910">
    <property type="component" value="Unassembled WGS sequence"/>
</dbReference>
<evidence type="ECO:0000256" key="1">
    <source>
        <dbReference type="SAM" id="Phobius"/>
    </source>
</evidence>
<feature type="transmembrane region" description="Helical" evidence="1">
    <location>
        <begin position="21"/>
        <end position="43"/>
    </location>
</feature>
<dbReference type="EMBL" id="JACGXA010000001">
    <property type="protein sequence ID" value="MBA8802520.1"/>
    <property type="molecule type" value="Genomic_DNA"/>
</dbReference>
<evidence type="ECO:0000313" key="3">
    <source>
        <dbReference type="Proteomes" id="UP000580910"/>
    </source>
</evidence>
<keyword evidence="3" id="KW-1185">Reference proteome</keyword>
<accession>A0A7W3IXM9</accession>
<keyword evidence="1" id="KW-1133">Transmembrane helix</keyword>
<dbReference type="AlphaFoldDB" id="A0A7W3IXM9"/>